<feature type="region of interest" description="Disordered" evidence="1">
    <location>
        <begin position="193"/>
        <end position="232"/>
    </location>
</feature>
<name>A0AA40CRF5_9PEZI</name>
<accession>A0AA40CRF5</accession>
<keyword evidence="2" id="KW-0472">Membrane</keyword>
<reference evidence="3" key="1">
    <citation type="submission" date="2023-06" db="EMBL/GenBank/DDBJ databases">
        <title>Genome-scale phylogeny and comparative genomics of the fungal order Sordariales.</title>
        <authorList>
            <consortium name="Lawrence Berkeley National Laboratory"/>
            <person name="Hensen N."/>
            <person name="Bonometti L."/>
            <person name="Westerberg I."/>
            <person name="Brannstrom I.O."/>
            <person name="Guillou S."/>
            <person name="Cros-Aarteil S."/>
            <person name="Calhoun S."/>
            <person name="Haridas S."/>
            <person name="Kuo A."/>
            <person name="Mondo S."/>
            <person name="Pangilinan J."/>
            <person name="Riley R."/>
            <person name="Labutti K."/>
            <person name="Andreopoulos B."/>
            <person name="Lipzen A."/>
            <person name="Chen C."/>
            <person name="Yanf M."/>
            <person name="Daum C."/>
            <person name="Ng V."/>
            <person name="Clum A."/>
            <person name="Steindorff A."/>
            <person name="Ohm R."/>
            <person name="Martin F."/>
            <person name="Silar P."/>
            <person name="Natvig D."/>
            <person name="Lalanne C."/>
            <person name="Gautier V."/>
            <person name="Ament-Velasquez S.L."/>
            <person name="Kruys A."/>
            <person name="Hutchinson M.I."/>
            <person name="Powell A.J."/>
            <person name="Barry K."/>
            <person name="Miller A.N."/>
            <person name="Grigoriev I.V."/>
            <person name="Debuchy R."/>
            <person name="Gladieux P."/>
            <person name="Thoren M.H."/>
            <person name="Johannesson H."/>
        </authorList>
    </citation>
    <scope>NUCLEOTIDE SEQUENCE</scope>
    <source>
        <strain evidence="3">SMH2532-1</strain>
    </source>
</reference>
<feature type="transmembrane region" description="Helical" evidence="2">
    <location>
        <begin position="12"/>
        <end position="35"/>
    </location>
</feature>
<evidence type="ECO:0000313" key="4">
    <source>
        <dbReference type="Proteomes" id="UP001174936"/>
    </source>
</evidence>
<dbReference type="EMBL" id="JAULSV010000004">
    <property type="protein sequence ID" value="KAK0646763.1"/>
    <property type="molecule type" value="Genomic_DNA"/>
</dbReference>
<sequence>MHFLKSAVLIHIWLEFFSLLVPAGCPLALLPSLVLSFKGDRRLRRSGKRFGVQPRVHYAELYAARGVPRETDGTRQANILLSFNPEFDGREALVNAINTLVLQSHAGWTTHTIAMSNLCAGIDITTEAATIESASAEAAKWISQVETVRSLTQGKRSKTTTNITRWLPWIACILLVLICLSAFDSQGDCIAERSDSETATRRRRSNLRSNSRTREATQTENGSREATAPIDT</sequence>
<dbReference type="Proteomes" id="UP001174936">
    <property type="component" value="Unassembled WGS sequence"/>
</dbReference>
<proteinExistence type="predicted"/>
<gene>
    <name evidence="3" type="ORF">B0T16DRAFT_169242</name>
</gene>
<keyword evidence="2" id="KW-1133">Transmembrane helix</keyword>
<comment type="caution">
    <text evidence="3">The sequence shown here is derived from an EMBL/GenBank/DDBJ whole genome shotgun (WGS) entry which is preliminary data.</text>
</comment>
<organism evidence="3 4">
    <name type="scientific">Cercophora newfieldiana</name>
    <dbReference type="NCBI Taxonomy" id="92897"/>
    <lineage>
        <taxon>Eukaryota</taxon>
        <taxon>Fungi</taxon>
        <taxon>Dikarya</taxon>
        <taxon>Ascomycota</taxon>
        <taxon>Pezizomycotina</taxon>
        <taxon>Sordariomycetes</taxon>
        <taxon>Sordariomycetidae</taxon>
        <taxon>Sordariales</taxon>
        <taxon>Lasiosphaeriaceae</taxon>
        <taxon>Cercophora</taxon>
    </lineage>
</organism>
<evidence type="ECO:0000313" key="3">
    <source>
        <dbReference type="EMBL" id="KAK0646763.1"/>
    </source>
</evidence>
<dbReference type="AlphaFoldDB" id="A0AA40CRF5"/>
<feature type="transmembrane region" description="Helical" evidence="2">
    <location>
        <begin position="166"/>
        <end position="183"/>
    </location>
</feature>
<evidence type="ECO:0000256" key="1">
    <source>
        <dbReference type="SAM" id="MobiDB-lite"/>
    </source>
</evidence>
<protein>
    <submittedName>
        <fullName evidence="3">Uncharacterized protein</fullName>
    </submittedName>
</protein>
<evidence type="ECO:0000256" key="2">
    <source>
        <dbReference type="SAM" id="Phobius"/>
    </source>
</evidence>
<keyword evidence="2" id="KW-0812">Transmembrane</keyword>
<keyword evidence="4" id="KW-1185">Reference proteome</keyword>